<reference evidence="1 2" key="1">
    <citation type="submission" date="2019-04" db="EMBL/GenBank/DDBJ databases">
        <title>Trinickia sp. 7GSK02, isolated from subtropical forest soil.</title>
        <authorList>
            <person name="Gao Z.-H."/>
            <person name="Qiu L.-H."/>
        </authorList>
    </citation>
    <scope>NUCLEOTIDE SEQUENCE [LARGE SCALE GENOMIC DNA]</scope>
    <source>
        <strain evidence="1 2">7GSK02</strain>
    </source>
</reference>
<comment type="caution">
    <text evidence="1">The sequence shown here is derived from an EMBL/GenBank/DDBJ whole genome shotgun (WGS) entry which is preliminary data.</text>
</comment>
<organism evidence="1 2">
    <name type="scientific">Trinickia terrae</name>
    <dbReference type="NCBI Taxonomy" id="2571161"/>
    <lineage>
        <taxon>Bacteria</taxon>
        <taxon>Pseudomonadati</taxon>
        <taxon>Pseudomonadota</taxon>
        <taxon>Betaproteobacteria</taxon>
        <taxon>Burkholderiales</taxon>
        <taxon>Burkholderiaceae</taxon>
        <taxon>Trinickia</taxon>
    </lineage>
</organism>
<sequence>MNEPEDMMREQRIEAISSILHALGDDNLDQAHAQIDNLIELTGLSPDHPDILVFRVLLYIQRGQAIDALHYLNELDEQHCPDLRVMCMYFLGDPFWEGLATELAENDPRPHVRESMALLLNRQPDLAMSGMSGALA</sequence>
<gene>
    <name evidence="1" type="ORF">FAZ69_16700</name>
</gene>
<dbReference type="OrthoDB" id="9152445at2"/>
<dbReference type="EMBL" id="SWJE01000008">
    <property type="protein sequence ID" value="TKC87904.1"/>
    <property type="molecule type" value="Genomic_DNA"/>
</dbReference>
<proteinExistence type="predicted"/>
<keyword evidence="2" id="KW-1185">Reference proteome</keyword>
<evidence type="ECO:0000313" key="2">
    <source>
        <dbReference type="Proteomes" id="UP000305539"/>
    </source>
</evidence>
<evidence type="ECO:0000313" key="1">
    <source>
        <dbReference type="EMBL" id="TKC87904.1"/>
    </source>
</evidence>
<dbReference type="RefSeq" id="WP_136896168.1">
    <property type="nucleotide sequence ID" value="NZ_SWJE01000008.1"/>
</dbReference>
<dbReference type="Proteomes" id="UP000305539">
    <property type="component" value="Unassembled WGS sequence"/>
</dbReference>
<evidence type="ECO:0008006" key="3">
    <source>
        <dbReference type="Google" id="ProtNLM"/>
    </source>
</evidence>
<name>A0A4U1I3T0_9BURK</name>
<dbReference type="AlphaFoldDB" id="A0A4U1I3T0"/>
<accession>A0A4U1I3T0</accession>
<protein>
    <recommendedName>
        <fullName evidence="3">Tetratricopeptide repeat protein</fullName>
    </recommendedName>
</protein>